<proteinExistence type="predicted"/>
<dbReference type="GO" id="GO:0035435">
    <property type="term" value="P:phosphate ion transmembrane transport"/>
    <property type="evidence" value="ECO:0007669"/>
    <property type="project" value="TreeGrafter"/>
</dbReference>
<dbReference type="Pfam" id="PF01384">
    <property type="entry name" value="PHO4"/>
    <property type="match status" value="1"/>
</dbReference>
<evidence type="ECO:0000256" key="1">
    <source>
        <dbReference type="ARBA" id="ARBA00004141"/>
    </source>
</evidence>
<dbReference type="InterPro" id="IPR001204">
    <property type="entry name" value="Phos_transporter"/>
</dbReference>
<gene>
    <name evidence="6" type="ORF">METZ01_LOCUS155393</name>
</gene>
<keyword evidence="3" id="KW-0812">Transmembrane</keyword>
<dbReference type="EMBL" id="UINC01025959">
    <property type="protein sequence ID" value="SVB02539.1"/>
    <property type="molecule type" value="Genomic_DNA"/>
</dbReference>
<evidence type="ECO:0000256" key="3">
    <source>
        <dbReference type="ARBA" id="ARBA00022692"/>
    </source>
</evidence>
<dbReference type="AlphaFoldDB" id="A0A382AMC9"/>
<evidence type="ECO:0000313" key="6">
    <source>
        <dbReference type="EMBL" id="SVB02539.1"/>
    </source>
</evidence>
<keyword evidence="5" id="KW-0472">Membrane</keyword>
<dbReference type="GO" id="GO:0016020">
    <property type="term" value="C:membrane"/>
    <property type="evidence" value="ECO:0007669"/>
    <property type="project" value="UniProtKB-SubCell"/>
</dbReference>
<reference evidence="6" key="1">
    <citation type="submission" date="2018-05" db="EMBL/GenBank/DDBJ databases">
        <authorList>
            <person name="Lanie J.A."/>
            <person name="Ng W.-L."/>
            <person name="Kazmierczak K.M."/>
            <person name="Andrzejewski T.M."/>
            <person name="Davidsen T.M."/>
            <person name="Wayne K.J."/>
            <person name="Tettelin H."/>
            <person name="Glass J.I."/>
            <person name="Rusch D."/>
            <person name="Podicherti R."/>
            <person name="Tsui H.-C.T."/>
            <person name="Winkler M.E."/>
        </authorList>
    </citation>
    <scope>NUCLEOTIDE SEQUENCE</scope>
</reference>
<evidence type="ECO:0000256" key="5">
    <source>
        <dbReference type="ARBA" id="ARBA00023136"/>
    </source>
</evidence>
<dbReference type="PANTHER" id="PTHR11101">
    <property type="entry name" value="PHOSPHATE TRANSPORTER"/>
    <property type="match status" value="1"/>
</dbReference>
<feature type="non-terminal residue" evidence="6">
    <location>
        <position position="54"/>
    </location>
</feature>
<evidence type="ECO:0008006" key="7">
    <source>
        <dbReference type="Google" id="ProtNLM"/>
    </source>
</evidence>
<sequence>MVLAVSACIYMACNIGANDVANAMGTSVGSGSLTFRQAIYVAAVAEFAGAFFVG</sequence>
<dbReference type="PANTHER" id="PTHR11101:SF80">
    <property type="entry name" value="PHOSPHATE TRANSPORTER"/>
    <property type="match status" value="1"/>
</dbReference>
<dbReference type="GO" id="GO:0005315">
    <property type="term" value="F:phosphate transmembrane transporter activity"/>
    <property type="evidence" value="ECO:0007669"/>
    <property type="project" value="InterPro"/>
</dbReference>
<name>A0A382AMC9_9ZZZZ</name>
<keyword evidence="4" id="KW-1133">Transmembrane helix</keyword>
<accession>A0A382AMC9</accession>
<comment type="subcellular location">
    <subcellularLocation>
        <location evidence="1">Membrane</location>
        <topology evidence="1">Multi-pass membrane protein</topology>
    </subcellularLocation>
</comment>
<organism evidence="6">
    <name type="scientific">marine metagenome</name>
    <dbReference type="NCBI Taxonomy" id="408172"/>
    <lineage>
        <taxon>unclassified sequences</taxon>
        <taxon>metagenomes</taxon>
        <taxon>ecological metagenomes</taxon>
    </lineage>
</organism>
<keyword evidence="2" id="KW-0813">Transport</keyword>
<evidence type="ECO:0000256" key="2">
    <source>
        <dbReference type="ARBA" id="ARBA00022448"/>
    </source>
</evidence>
<protein>
    <recommendedName>
        <fullName evidence="7">Phosphate permease</fullName>
    </recommendedName>
</protein>
<evidence type="ECO:0000256" key="4">
    <source>
        <dbReference type="ARBA" id="ARBA00022989"/>
    </source>
</evidence>